<name>A0A0E0J5H1_ORYNI</name>
<dbReference type="Gramene" id="ONIVA11G22960.1">
    <property type="protein sequence ID" value="ONIVA11G22960.1"/>
    <property type="gene ID" value="ONIVA11G22960"/>
</dbReference>
<proteinExistence type="predicted"/>
<evidence type="ECO:0000313" key="2">
    <source>
        <dbReference type="EnsemblPlants" id="ONIVA11G22960.1"/>
    </source>
</evidence>
<protein>
    <submittedName>
        <fullName evidence="2">Uncharacterized protein</fullName>
    </submittedName>
</protein>
<keyword evidence="3" id="KW-1185">Reference proteome</keyword>
<feature type="region of interest" description="Disordered" evidence="1">
    <location>
        <begin position="33"/>
        <end position="52"/>
    </location>
</feature>
<feature type="region of interest" description="Disordered" evidence="1">
    <location>
        <begin position="70"/>
        <end position="93"/>
    </location>
</feature>
<accession>A0A0E0J5H1</accession>
<dbReference type="Proteomes" id="UP000006591">
    <property type="component" value="Chromosome 11"/>
</dbReference>
<reference evidence="2" key="1">
    <citation type="submission" date="2015-04" db="UniProtKB">
        <authorList>
            <consortium name="EnsemblPlants"/>
        </authorList>
    </citation>
    <scope>IDENTIFICATION</scope>
    <source>
        <strain evidence="2">SL10</strain>
    </source>
</reference>
<dbReference type="AlphaFoldDB" id="A0A0E0J5H1"/>
<evidence type="ECO:0000313" key="3">
    <source>
        <dbReference type="Proteomes" id="UP000006591"/>
    </source>
</evidence>
<evidence type="ECO:0000256" key="1">
    <source>
        <dbReference type="SAM" id="MobiDB-lite"/>
    </source>
</evidence>
<dbReference type="EnsemblPlants" id="ONIVA11G22960.1">
    <property type="protein sequence ID" value="ONIVA11G22960.1"/>
    <property type="gene ID" value="ONIVA11G22960"/>
</dbReference>
<dbReference type="HOGENOM" id="CLU_2403372_0_0_1"/>
<organism evidence="2">
    <name type="scientific">Oryza nivara</name>
    <name type="common">Indian wild rice</name>
    <name type="synonym">Oryza sativa f. spontanea</name>
    <dbReference type="NCBI Taxonomy" id="4536"/>
    <lineage>
        <taxon>Eukaryota</taxon>
        <taxon>Viridiplantae</taxon>
        <taxon>Streptophyta</taxon>
        <taxon>Embryophyta</taxon>
        <taxon>Tracheophyta</taxon>
        <taxon>Spermatophyta</taxon>
        <taxon>Magnoliopsida</taxon>
        <taxon>Liliopsida</taxon>
        <taxon>Poales</taxon>
        <taxon>Poaceae</taxon>
        <taxon>BOP clade</taxon>
        <taxon>Oryzoideae</taxon>
        <taxon>Oryzeae</taxon>
        <taxon>Oryzinae</taxon>
        <taxon>Oryza</taxon>
    </lineage>
</organism>
<sequence>MKITMAMTQMKNATAVRVAMNIAMAMAQMRNESTTHLKHHHPTQEISGVPDADPKIEHICRRFPIHIDVDNAKEASKVKPKPHSPTLENKYNY</sequence>
<reference evidence="2" key="2">
    <citation type="submission" date="2018-04" db="EMBL/GenBank/DDBJ databases">
        <title>OnivRS2 (Oryza nivara Reference Sequence Version 2).</title>
        <authorList>
            <person name="Zhang J."/>
            <person name="Kudrna D."/>
            <person name="Lee S."/>
            <person name="Talag J."/>
            <person name="Rajasekar S."/>
            <person name="Welchert J."/>
            <person name="Hsing Y.-I."/>
            <person name="Wing R.A."/>
        </authorList>
    </citation>
    <scope>NUCLEOTIDE SEQUENCE [LARGE SCALE GENOMIC DNA]</scope>
    <source>
        <strain evidence="2">SL10</strain>
    </source>
</reference>